<evidence type="ECO:0000256" key="3">
    <source>
        <dbReference type="ARBA" id="ARBA00012737"/>
    </source>
</evidence>
<dbReference type="Gene3D" id="3.40.50.620">
    <property type="entry name" value="HUPs"/>
    <property type="match status" value="2"/>
</dbReference>
<dbReference type="OrthoDB" id="9763290at2"/>
<name>A0A3L7JZT2_9BACI</name>
<dbReference type="Pfam" id="PF00733">
    <property type="entry name" value="Asn_synthase"/>
    <property type="match status" value="1"/>
</dbReference>
<feature type="domain" description="Glutamine amidotransferase type-2" evidence="10">
    <location>
        <begin position="2"/>
        <end position="218"/>
    </location>
</feature>
<dbReference type="Gene3D" id="3.60.20.10">
    <property type="entry name" value="Glutamine Phosphoribosylpyrophosphate, subunit 1, domain 1"/>
    <property type="match status" value="1"/>
</dbReference>
<dbReference type="RefSeq" id="WP_121680146.1">
    <property type="nucleotide sequence ID" value="NZ_RCVZ01000004.1"/>
</dbReference>
<dbReference type="InterPro" id="IPR017932">
    <property type="entry name" value="GATase_2_dom"/>
</dbReference>
<evidence type="ECO:0000313" key="11">
    <source>
        <dbReference type="EMBL" id="RLQ96293.1"/>
    </source>
</evidence>
<keyword evidence="5 9" id="KW-0067">ATP-binding</keyword>
<dbReference type="EMBL" id="RCVZ01000004">
    <property type="protein sequence ID" value="RLQ96293.1"/>
    <property type="molecule type" value="Genomic_DNA"/>
</dbReference>
<accession>A0A3L7JZT2</accession>
<evidence type="ECO:0000256" key="5">
    <source>
        <dbReference type="ARBA" id="ARBA00022840"/>
    </source>
</evidence>
<sequence length="637" mass="74434">MSAIAGIYQFNNQSVSVEDINAMMGALKHFPANDIRVWNHQPNMFLGCHAQWITPESIGEVVPYYDYERRLAITADAIIDNREELFQMLQIPRDEQKSMPDSELLLLAYRKWGEETPKHLIGDFAFMIWDEKEQKLFGARDFSGSRTLYYYKDHQRFAFCTTIKPLLELSYVEKRLNEEWLAEFIAVTHMFDTYDCHSTVFGKIMQVPPSHSFLIKEGKMKLIPYSASAIQETRFKKNEDYVEAFQEIFSKAVNSRLRTFHHVGAQLSGGLDSGSVASFAAKSLKQADKRLLTFSYIPGQDFSDWTPSYRVANERPYIQSTVLHSKNMNNTALEFKGKSSYTEIDDWLDIMEMPYKFFENSFWVKGIQEEASQKGIGILLNGARGNLSISWGPALDYYSTLLKGFKWLRLYKEINLYSKNIGFPNKKRILKVVSQKAFPKFGSTDSYEFPSIINSEFAKKTGVFTKVHNIENEMKKLNYVENRQDHFQNQYTWNTTGNSNTKLSLRYGIWNRDPTNDRRVIDYCLSVPVNQYVQHGVDRALIRRATENYLPDNVRLNQLTRGIQGADWLHRIVPEWKAVKDELKEMTNNKEMIRYFNMDYIRSELKNFHPRPEKAFDSSIRVLMRTLIVYRFISKFH</sequence>
<comment type="similarity">
    <text evidence="2">Belongs to the asparagine synthetase family.</text>
</comment>
<evidence type="ECO:0000256" key="6">
    <source>
        <dbReference type="ARBA" id="ARBA00022888"/>
    </source>
</evidence>
<feature type="binding site" evidence="9">
    <location>
        <position position="297"/>
    </location>
    <ligand>
        <name>ATP</name>
        <dbReference type="ChEBI" id="CHEBI:30616"/>
    </ligand>
</feature>
<proteinExistence type="inferred from homology"/>
<evidence type="ECO:0000256" key="1">
    <source>
        <dbReference type="ARBA" id="ARBA00005187"/>
    </source>
</evidence>
<dbReference type="PANTHER" id="PTHR43284">
    <property type="entry name" value="ASPARAGINE SYNTHETASE (GLUTAMINE-HYDROLYZING)"/>
    <property type="match status" value="1"/>
</dbReference>
<dbReference type="PIRSF" id="PIRSF001589">
    <property type="entry name" value="Asn_synthetase_glu-h"/>
    <property type="match status" value="1"/>
</dbReference>
<evidence type="ECO:0000256" key="7">
    <source>
        <dbReference type="ARBA" id="ARBA00022962"/>
    </source>
</evidence>
<evidence type="ECO:0000256" key="8">
    <source>
        <dbReference type="ARBA" id="ARBA00048741"/>
    </source>
</evidence>
<dbReference type="InterPro" id="IPR029055">
    <property type="entry name" value="Ntn_hydrolases_N"/>
</dbReference>
<gene>
    <name evidence="11" type="ORF">D9X91_08395</name>
</gene>
<dbReference type="PROSITE" id="PS51278">
    <property type="entry name" value="GATASE_TYPE_2"/>
    <property type="match status" value="1"/>
</dbReference>
<keyword evidence="6" id="KW-0061">Asparagine biosynthesis</keyword>
<dbReference type="GO" id="GO:0004066">
    <property type="term" value="F:asparagine synthase (glutamine-hydrolyzing) activity"/>
    <property type="evidence" value="ECO:0007669"/>
    <property type="project" value="UniProtKB-EC"/>
</dbReference>
<organism evidence="11 12">
    <name type="scientific">Falsibacillus albus</name>
    <dbReference type="NCBI Taxonomy" id="2478915"/>
    <lineage>
        <taxon>Bacteria</taxon>
        <taxon>Bacillati</taxon>
        <taxon>Bacillota</taxon>
        <taxon>Bacilli</taxon>
        <taxon>Bacillales</taxon>
        <taxon>Bacillaceae</taxon>
        <taxon>Falsibacillus</taxon>
    </lineage>
</organism>
<keyword evidence="12" id="KW-1185">Reference proteome</keyword>
<protein>
    <recommendedName>
        <fullName evidence="3">asparagine synthase (glutamine-hydrolyzing)</fullName>
        <ecNumber evidence="3">6.3.5.4</ecNumber>
    </recommendedName>
</protein>
<dbReference type="SUPFAM" id="SSF52402">
    <property type="entry name" value="Adenine nucleotide alpha hydrolases-like"/>
    <property type="match status" value="1"/>
</dbReference>
<reference evidence="11 12" key="1">
    <citation type="submission" date="2018-10" db="EMBL/GenBank/DDBJ databases">
        <title>Falsibacillus sp. genome draft.</title>
        <authorList>
            <person name="Shi S."/>
        </authorList>
    </citation>
    <scope>NUCLEOTIDE SEQUENCE [LARGE SCALE GENOMIC DNA]</scope>
    <source>
        <strain evidence="11 12">GY 10110</strain>
    </source>
</reference>
<dbReference type="GO" id="GO:0005524">
    <property type="term" value="F:ATP binding"/>
    <property type="evidence" value="ECO:0007669"/>
    <property type="project" value="UniProtKB-KW"/>
</dbReference>
<evidence type="ECO:0000256" key="4">
    <source>
        <dbReference type="ARBA" id="ARBA00022741"/>
    </source>
</evidence>
<evidence type="ECO:0000313" key="12">
    <source>
        <dbReference type="Proteomes" id="UP000276770"/>
    </source>
</evidence>
<dbReference type="AlphaFoldDB" id="A0A3L7JZT2"/>
<dbReference type="InterPro" id="IPR014729">
    <property type="entry name" value="Rossmann-like_a/b/a_fold"/>
</dbReference>
<dbReference type="EC" id="6.3.5.4" evidence="3"/>
<keyword evidence="4 9" id="KW-0547">Nucleotide-binding</keyword>
<evidence type="ECO:0000256" key="2">
    <source>
        <dbReference type="ARBA" id="ARBA00005752"/>
    </source>
</evidence>
<keyword evidence="6" id="KW-0028">Amino-acid biosynthesis</keyword>
<dbReference type="InterPro" id="IPR006426">
    <property type="entry name" value="Asn_synth_AEB"/>
</dbReference>
<comment type="catalytic activity">
    <reaction evidence="8">
        <text>L-aspartate + L-glutamine + ATP + H2O = L-asparagine + L-glutamate + AMP + diphosphate + H(+)</text>
        <dbReference type="Rhea" id="RHEA:12228"/>
        <dbReference type="ChEBI" id="CHEBI:15377"/>
        <dbReference type="ChEBI" id="CHEBI:15378"/>
        <dbReference type="ChEBI" id="CHEBI:29985"/>
        <dbReference type="ChEBI" id="CHEBI:29991"/>
        <dbReference type="ChEBI" id="CHEBI:30616"/>
        <dbReference type="ChEBI" id="CHEBI:33019"/>
        <dbReference type="ChEBI" id="CHEBI:58048"/>
        <dbReference type="ChEBI" id="CHEBI:58359"/>
        <dbReference type="ChEBI" id="CHEBI:456215"/>
        <dbReference type="EC" id="6.3.5.4"/>
    </reaction>
</comment>
<dbReference type="Proteomes" id="UP000276770">
    <property type="component" value="Unassembled WGS sequence"/>
</dbReference>
<dbReference type="PANTHER" id="PTHR43284:SF1">
    <property type="entry name" value="ASPARAGINE SYNTHETASE"/>
    <property type="match status" value="1"/>
</dbReference>
<feature type="binding site" evidence="9">
    <location>
        <position position="101"/>
    </location>
    <ligand>
        <name>L-glutamine</name>
        <dbReference type="ChEBI" id="CHEBI:58359"/>
    </ligand>
</feature>
<comment type="pathway">
    <text evidence="1">Amino-acid biosynthesis; L-asparagine biosynthesis; L-asparagine from L-aspartate (L-Gln route): step 1/1.</text>
</comment>
<comment type="caution">
    <text evidence="11">The sequence shown here is derived from an EMBL/GenBank/DDBJ whole genome shotgun (WGS) entry which is preliminary data.</text>
</comment>
<keyword evidence="7" id="KW-0315">Glutamine amidotransferase</keyword>
<dbReference type="Pfam" id="PF13537">
    <property type="entry name" value="GATase_7"/>
    <property type="match status" value="1"/>
</dbReference>
<dbReference type="InterPro" id="IPR033738">
    <property type="entry name" value="AsnB_N"/>
</dbReference>
<dbReference type="InterPro" id="IPR051786">
    <property type="entry name" value="ASN_synthetase/amidase"/>
</dbReference>
<evidence type="ECO:0000259" key="10">
    <source>
        <dbReference type="PROSITE" id="PS51278"/>
    </source>
</evidence>
<dbReference type="InterPro" id="IPR001962">
    <property type="entry name" value="Asn_synthase"/>
</dbReference>
<dbReference type="GO" id="GO:0006529">
    <property type="term" value="P:asparagine biosynthetic process"/>
    <property type="evidence" value="ECO:0007669"/>
    <property type="project" value="UniProtKB-KW"/>
</dbReference>
<dbReference type="CDD" id="cd00712">
    <property type="entry name" value="AsnB"/>
    <property type="match status" value="1"/>
</dbReference>
<evidence type="ECO:0000256" key="9">
    <source>
        <dbReference type="PIRSR" id="PIRSR001589-2"/>
    </source>
</evidence>
<dbReference type="SUPFAM" id="SSF56235">
    <property type="entry name" value="N-terminal nucleophile aminohydrolases (Ntn hydrolases)"/>
    <property type="match status" value="1"/>
</dbReference>